<keyword evidence="4 8" id="KW-0812">Transmembrane</keyword>
<keyword evidence="5" id="KW-0378">Hydrolase</keyword>
<dbReference type="AlphaFoldDB" id="A0A7W8DIB9"/>
<reference evidence="10 11" key="1">
    <citation type="submission" date="2020-08" db="EMBL/GenBank/DDBJ databases">
        <title>Genomic Encyclopedia of Type Strains, Phase IV (KMG-IV): sequencing the most valuable type-strain genomes for metagenomic binning, comparative biology and taxonomic classification.</title>
        <authorList>
            <person name="Goeker M."/>
        </authorList>
    </citation>
    <scope>NUCLEOTIDE SEQUENCE [LARGE SCALE GENOMIC DNA]</scope>
    <source>
        <strain evidence="10 11">DSM 12252</strain>
    </source>
</reference>
<dbReference type="GO" id="GO:0006508">
    <property type="term" value="P:proteolysis"/>
    <property type="evidence" value="ECO:0007669"/>
    <property type="project" value="UniProtKB-KW"/>
</dbReference>
<evidence type="ECO:0000256" key="3">
    <source>
        <dbReference type="ARBA" id="ARBA00022670"/>
    </source>
</evidence>
<feature type="chain" id="PRO_5030932204" evidence="9">
    <location>
        <begin position="21"/>
        <end position="489"/>
    </location>
</feature>
<feature type="signal peptide" evidence="9">
    <location>
        <begin position="1"/>
        <end position="20"/>
    </location>
</feature>
<dbReference type="GO" id="GO:0005886">
    <property type="term" value="C:plasma membrane"/>
    <property type="evidence" value="ECO:0007669"/>
    <property type="project" value="UniProtKB-SubCell"/>
</dbReference>
<keyword evidence="3" id="KW-0645">Protease</keyword>
<keyword evidence="7 8" id="KW-0472">Membrane</keyword>
<evidence type="ECO:0000313" key="10">
    <source>
        <dbReference type="EMBL" id="MBB5030711.1"/>
    </source>
</evidence>
<evidence type="ECO:0000256" key="7">
    <source>
        <dbReference type="ARBA" id="ARBA00023136"/>
    </source>
</evidence>
<dbReference type="Proteomes" id="UP000590740">
    <property type="component" value="Unassembled WGS sequence"/>
</dbReference>
<keyword evidence="2" id="KW-1003">Cell membrane</keyword>
<comment type="caution">
    <text evidence="10">The sequence shown here is derived from an EMBL/GenBank/DDBJ whole genome shotgun (WGS) entry which is preliminary data.</text>
</comment>
<evidence type="ECO:0000256" key="5">
    <source>
        <dbReference type="ARBA" id="ARBA00022801"/>
    </source>
</evidence>
<keyword evidence="6 8" id="KW-1133">Transmembrane helix</keyword>
<evidence type="ECO:0000256" key="4">
    <source>
        <dbReference type="ARBA" id="ARBA00022692"/>
    </source>
</evidence>
<evidence type="ECO:0000256" key="8">
    <source>
        <dbReference type="SAM" id="Phobius"/>
    </source>
</evidence>
<dbReference type="GO" id="GO:0008233">
    <property type="term" value="F:peptidase activity"/>
    <property type="evidence" value="ECO:0007669"/>
    <property type="project" value="UniProtKB-KW"/>
</dbReference>
<feature type="transmembrane region" description="Helical" evidence="8">
    <location>
        <begin position="134"/>
        <end position="151"/>
    </location>
</feature>
<evidence type="ECO:0000256" key="9">
    <source>
        <dbReference type="SAM" id="SignalP"/>
    </source>
</evidence>
<proteinExistence type="predicted"/>
<feature type="transmembrane region" description="Helical" evidence="8">
    <location>
        <begin position="214"/>
        <end position="243"/>
    </location>
</feature>
<organism evidence="10 11">
    <name type="scientific">Prosthecobacter vanneervenii</name>
    <dbReference type="NCBI Taxonomy" id="48466"/>
    <lineage>
        <taxon>Bacteria</taxon>
        <taxon>Pseudomonadati</taxon>
        <taxon>Verrucomicrobiota</taxon>
        <taxon>Verrucomicrobiia</taxon>
        <taxon>Verrucomicrobiales</taxon>
        <taxon>Verrucomicrobiaceae</taxon>
        <taxon>Prosthecobacter</taxon>
    </lineage>
</organism>
<evidence type="ECO:0000256" key="6">
    <source>
        <dbReference type="ARBA" id="ARBA00022989"/>
    </source>
</evidence>
<protein>
    <submittedName>
        <fullName evidence="10">Exosortase/archaeosortase family protein</fullName>
    </submittedName>
</protein>
<feature type="transmembrane region" description="Helical" evidence="8">
    <location>
        <begin position="172"/>
        <end position="194"/>
    </location>
</feature>
<keyword evidence="11" id="KW-1185">Reference proteome</keyword>
<keyword evidence="9" id="KW-0732">Signal</keyword>
<sequence>MAFRPTAASLRTTIAAVAVAAAVHLTQSKDMVVDFTRPIVLHALQWLGNDAADCGDELRVGRLMVPWTRDCAGINLLLILLALAVWVNRRENRAWRFWLCMAGMVPAAVAANVLRVLTLLTYRTVAYPGVESPQTHYFMGFMWLVPFIALITPRDHRPASAGLMETLHAAAVVALLAPMAGTPNATLLTLAAIISLSHCRLVEGSARFATWPLAAWVVAGLGIAVVGMESFWLPWLLICPLLVQKHWVFSIPGAACLACTHSLVAMQSWSWAVAGVGLAWAWRSGESPAQPAAPASVPAPEPQPEPVHLGAYLAARAGQTVFMACLALPFLASTLLAFGLKNWEPPAGMLSRCISPNCYEVRLPGQPDEIGLACYSSASRDRHHTLNVCLKYRGIELQPVEGSPDVLTDGKNWFREFFLQDGHLLPDYPAYVRATFRPWSDPGVHLIFVSRQQAQHPGAFNAACEELAQKFYQKCLSVQEMQVAERSSR</sequence>
<gene>
    <name evidence="10" type="ORF">HNQ65_000265</name>
</gene>
<feature type="transmembrane region" description="Helical" evidence="8">
    <location>
        <begin position="94"/>
        <end position="114"/>
    </location>
</feature>
<name>A0A7W8DIB9_9BACT</name>
<feature type="transmembrane region" description="Helical" evidence="8">
    <location>
        <begin position="321"/>
        <end position="340"/>
    </location>
</feature>
<dbReference type="NCBIfam" id="TIGR04178">
    <property type="entry name" value="exo_archaeo"/>
    <property type="match status" value="1"/>
</dbReference>
<dbReference type="RefSeq" id="WP_184337604.1">
    <property type="nucleotide sequence ID" value="NZ_JACHIG010000001.1"/>
</dbReference>
<accession>A0A7W8DIB9</accession>
<comment type="subcellular location">
    <subcellularLocation>
        <location evidence="1">Cell membrane</location>
        <topology evidence="1">Multi-pass membrane protein</topology>
    </subcellularLocation>
</comment>
<evidence type="ECO:0000256" key="1">
    <source>
        <dbReference type="ARBA" id="ARBA00004651"/>
    </source>
</evidence>
<feature type="transmembrane region" description="Helical" evidence="8">
    <location>
        <begin position="67"/>
        <end position="87"/>
    </location>
</feature>
<evidence type="ECO:0000313" key="11">
    <source>
        <dbReference type="Proteomes" id="UP000590740"/>
    </source>
</evidence>
<dbReference type="InterPro" id="IPR026392">
    <property type="entry name" value="Exo/Archaeosortase_dom"/>
</dbReference>
<evidence type="ECO:0000256" key="2">
    <source>
        <dbReference type="ARBA" id="ARBA00022475"/>
    </source>
</evidence>
<dbReference type="EMBL" id="JACHIG010000001">
    <property type="protein sequence ID" value="MBB5030711.1"/>
    <property type="molecule type" value="Genomic_DNA"/>
</dbReference>